<gene>
    <name evidence="12" type="ORF">H9906_02860</name>
</gene>
<feature type="binding site" evidence="10">
    <location>
        <begin position="298"/>
        <end position="301"/>
    </location>
    <ligand>
        <name>GMP</name>
        <dbReference type="ChEBI" id="CHEBI:58115"/>
    </ligand>
</feature>
<dbReference type="InterPro" id="IPR036025">
    <property type="entry name" value="RtcB-like_sf"/>
</dbReference>
<evidence type="ECO:0000256" key="4">
    <source>
        <dbReference type="ARBA" id="ARBA00022741"/>
    </source>
</evidence>
<dbReference type="GO" id="GO:0042245">
    <property type="term" value="P:RNA repair"/>
    <property type="evidence" value="ECO:0007669"/>
    <property type="project" value="UniProtKB-KW"/>
</dbReference>
<evidence type="ECO:0000256" key="10">
    <source>
        <dbReference type="PIRSR" id="PIRSR601233-2"/>
    </source>
</evidence>
<dbReference type="GO" id="GO:0030145">
    <property type="term" value="F:manganese ion binding"/>
    <property type="evidence" value="ECO:0007669"/>
    <property type="project" value="TreeGrafter"/>
</dbReference>
<keyword evidence="7 11" id="KW-0464">Manganese</keyword>
<feature type="binding site" evidence="10">
    <location>
        <position position="305"/>
    </location>
    <ligand>
        <name>GMP</name>
        <dbReference type="ChEBI" id="CHEBI:58115"/>
    </ligand>
</feature>
<keyword evidence="5" id="KW-0692">RNA repair</keyword>
<name>A0A9D2U911_9BURK</name>
<evidence type="ECO:0000256" key="2">
    <source>
        <dbReference type="ARBA" id="ARBA00022598"/>
    </source>
</evidence>
<keyword evidence="3 11" id="KW-0479">Metal-binding</keyword>
<feature type="binding site" evidence="10">
    <location>
        <begin position="266"/>
        <end position="267"/>
    </location>
    <ligand>
        <name>GMP</name>
        <dbReference type="ChEBI" id="CHEBI:58115"/>
    </ligand>
</feature>
<dbReference type="PANTHER" id="PTHR43749">
    <property type="entry name" value="RNA-SPLICING LIGASE RTCB"/>
    <property type="match status" value="1"/>
</dbReference>
<evidence type="ECO:0000256" key="6">
    <source>
        <dbReference type="ARBA" id="ARBA00023134"/>
    </source>
</evidence>
<comment type="catalytic activity">
    <reaction evidence="8">
        <text>a 3'-end 3'-phospho-ribonucleotide-RNA + a 5'-end dephospho-ribonucleoside-RNA + GTP = a ribonucleotidyl-ribonucleotide-RNA + GMP + diphosphate</text>
        <dbReference type="Rhea" id="RHEA:68076"/>
        <dbReference type="Rhea" id="RHEA-COMP:10463"/>
        <dbReference type="Rhea" id="RHEA-COMP:13936"/>
        <dbReference type="Rhea" id="RHEA-COMP:17355"/>
        <dbReference type="ChEBI" id="CHEBI:33019"/>
        <dbReference type="ChEBI" id="CHEBI:37565"/>
        <dbReference type="ChEBI" id="CHEBI:58115"/>
        <dbReference type="ChEBI" id="CHEBI:83062"/>
        <dbReference type="ChEBI" id="CHEBI:138284"/>
        <dbReference type="ChEBI" id="CHEBI:173118"/>
        <dbReference type="EC" id="6.5.1.8"/>
    </reaction>
</comment>
<feature type="binding site" evidence="10">
    <location>
        <position position="392"/>
    </location>
    <ligand>
        <name>GMP</name>
        <dbReference type="ChEBI" id="CHEBI:58115"/>
    </ligand>
</feature>
<comment type="caution">
    <text evidence="12">The sequence shown here is derived from an EMBL/GenBank/DDBJ whole genome shotgun (WGS) entry which is preliminary data.</text>
</comment>
<feature type="binding site" evidence="11">
    <location>
        <position position="157"/>
    </location>
    <ligand>
        <name>Mn(2+)</name>
        <dbReference type="ChEBI" id="CHEBI:29035"/>
        <label>1</label>
    </ligand>
</feature>
<dbReference type="Gene3D" id="3.90.1860.10">
    <property type="entry name" value="tRNA-splicing ligase RtcB"/>
    <property type="match status" value="1"/>
</dbReference>
<dbReference type="GO" id="GO:0006281">
    <property type="term" value="P:DNA repair"/>
    <property type="evidence" value="ECO:0007669"/>
    <property type="project" value="TreeGrafter"/>
</dbReference>
<evidence type="ECO:0000256" key="3">
    <source>
        <dbReference type="ARBA" id="ARBA00022723"/>
    </source>
</evidence>
<evidence type="ECO:0000256" key="11">
    <source>
        <dbReference type="PIRSR" id="PIRSR601233-3"/>
    </source>
</evidence>
<feature type="active site" description="GMP-histidine intermediate" evidence="9">
    <location>
        <position position="322"/>
    </location>
</feature>
<feature type="binding site" evidence="10">
    <location>
        <begin position="156"/>
        <end position="160"/>
    </location>
    <ligand>
        <name>GMP</name>
        <dbReference type="ChEBI" id="CHEBI:58115"/>
    </ligand>
</feature>
<evidence type="ECO:0000256" key="1">
    <source>
        <dbReference type="ARBA" id="ARBA00012726"/>
    </source>
</evidence>
<keyword evidence="6 10" id="KW-0342">GTP-binding</keyword>
<dbReference type="Proteomes" id="UP000823889">
    <property type="component" value="Unassembled WGS sequence"/>
</dbReference>
<dbReference type="GO" id="GO:0006396">
    <property type="term" value="P:RNA processing"/>
    <property type="evidence" value="ECO:0007669"/>
    <property type="project" value="InterPro"/>
</dbReference>
<evidence type="ECO:0000256" key="5">
    <source>
        <dbReference type="ARBA" id="ARBA00022800"/>
    </source>
</evidence>
<dbReference type="InterPro" id="IPR001233">
    <property type="entry name" value="RtcB"/>
</dbReference>
<dbReference type="AlphaFoldDB" id="A0A9D2U911"/>
<evidence type="ECO:0000313" key="12">
    <source>
        <dbReference type="EMBL" id="HJD43954.1"/>
    </source>
</evidence>
<dbReference type="EMBL" id="DWUQ01000055">
    <property type="protein sequence ID" value="HJD43954.1"/>
    <property type="molecule type" value="Genomic_DNA"/>
</dbReference>
<sequence length="394" mass="43845">MKQLIETPTQRPIRIWTDNISADALEQLRNLASMPFVDPHGVVAMPDVHVGIGATVGSVIATDRAIIPAAVGVDIGCGINAVKLSLHADDLPDNLRPLRLQIEAAIPLGPGGAHKAKHMPALDNALRDRLRTIQAKHPKLNHKYVQHQLGTLGSGNHFIEVCLDEKDDVWVMLHSGSRGVGNLIGRYFIERAKRKMEDHGHTLPDKNLAYLEDGSDDFADYVEAVQWAQDYAFENRRLMMDRTLAAMRRTLTTPFNVMDEAINCHHNYVEQEEHFGRQLWVTRKGAIRAYEGELGVIPGSMGQRSYIVRGKGSLDAYCSCAHGAGREYSRTEARKRFDIEDLMAQTEGVECRKDAAVLDELPSAYKDIDEVMANQEDLVEVVHTLKQVLCVKGA</sequence>
<evidence type="ECO:0000256" key="8">
    <source>
        <dbReference type="ARBA" id="ARBA00047746"/>
    </source>
</evidence>
<comment type="cofactor">
    <cofactor evidence="11">
        <name>Mn(2+)</name>
        <dbReference type="ChEBI" id="CHEBI:29035"/>
    </cofactor>
    <text evidence="11">Binds 2 manganese ions per subunit.</text>
</comment>
<protein>
    <recommendedName>
        <fullName evidence="1">3'-phosphate/5'-hydroxy nucleic acid ligase</fullName>
        <ecNumber evidence="1">6.5.1.8</ecNumber>
    </recommendedName>
</protein>
<dbReference type="SUPFAM" id="SSF103365">
    <property type="entry name" value="Hypothetical protein PH1602"/>
    <property type="match status" value="1"/>
</dbReference>
<dbReference type="Pfam" id="PF01139">
    <property type="entry name" value="RtcB"/>
    <property type="match status" value="1"/>
</dbReference>
<keyword evidence="4 10" id="KW-0547">Nucleotide-binding</keyword>
<dbReference type="PANTHER" id="PTHR43749:SF2">
    <property type="entry name" value="RNA-SPLICING LIGASE RTCB"/>
    <property type="match status" value="1"/>
</dbReference>
<accession>A0A9D2U911</accession>
<feature type="binding site" evidence="10">
    <location>
        <begin position="322"/>
        <end position="325"/>
    </location>
    <ligand>
        <name>GMP</name>
        <dbReference type="ChEBI" id="CHEBI:58115"/>
    </ligand>
</feature>
<dbReference type="GO" id="GO:0005525">
    <property type="term" value="F:GTP binding"/>
    <property type="evidence" value="ECO:0007669"/>
    <property type="project" value="UniProtKB-KW"/>
</dbReference>
<organism evidence="12 13">
    <name type="scientific">Candidatus Paenalcaligenes intestinipullorum</name>
    <dbReference type="NCBI Taxonomy" id="2838718"/>
    <lineage>
        <taxon>Bacteria</taxon>
        <taxon>Pseudomonadati</taxon>
        <taxon>Pseudomonadota</taxon>
        <taxon>Betaproteobacteria</taxon>
        <taxon>Burkholderiales</taxon>
        <taxon>Alcaligenaceae</taxon>
        <taxon>Paenalcaligenes</taxon>
    </lineage>
</organism>
<dbReference type="InterPro" id="IPR052915">
    <property type="entry name" value="RtcB-like"/>
</dbReference>
<keyword evidence="2" id="KW-0436">Ligase</keyword>
<dbReference type="GO" id="GO:0003909">
    <property type="term" value="F:DNA ligase activity"/>
    <property type="evidence" value="ECO:0007669"/>
    <property type="project" value="TreeGrafter"/>
</dbReference>
<dbReference type="GO" id="GO:0170057">
    <property type="term" value="F:RNA ligase (GTP) activity"/>
    <property type="evidence" value="ECO:0007669"/>
    <property type="project" value="UniProtKB-EC"/>
</dbReference>
<feature type="binding site" evidence="11">
    <location>
        <position position="174"/>
    </location>
    <ligand>
        <name>Mn(2+)</name>
        <dbReference type="ChEBI" id="CHEBI:29035"/>
        <label>2</label>
    </ligand>
</feature>
<feature type="binding site" evidence="11">
    <location>
        <position position="74"/>
    </location>
    <ligand>
        <name>Mn(2+)</name>
        <dbReference type="ChEBI" id="CHEBI:29035"/>
        <label>1</label>
    </ligand>
</feature>
<reference evidence="12" key="1">
    <citation type="journal article" date="2021" name="PeerJ">
        <title>Extensive microbial diversity within the chicken gut microbiome revealed by metagenomics and culture.</title>
        <authorList>
            <person name="Gilroy R."/>
            <person name="Ravi A."/>
            <person name="Getino M."/>
            <person name="Pursley I."/>
            <person name="Horton D.L."/>
            <person name="Alikhan N.F."/>
            <person name="Baker D."/>
            <person name="Gharbi K."/>
            <person name="Hall N."/>
            <person name="Watson M."/>
            <person name="Adriaenssens E.M."/>
            <person name="Foster-Nyarko E."/>
            <person name="Jarju S."/>
            <person name="Secka A."/>
            <person name="Antonio M."/>
            <person name="Oren A."/>
            <person name="Chaudhuri R.R."/>
            <person name="La Ragione R."/>
            <person name="Hildebrand F."/>
            <person name="Pallen M.J."/>
        </authorList>
    </citation>
    <scope>NUCLEOTIDE SEQUENCE</scope>
    <source>
        <strain evidence="12">9264</strain>
    </source>
</reference>
<evidence type="ECO:0000256" key="7">
    <source>
        <dbReference type="ARBA" id="ARBA00023211"/>
    </source>
</evidence>
<feature type="binding site" evidence="11">
    <location>
        <position position="266"/>
    </location>
    <ligand>
        <name>Mn(2+)</name>
        <dbReference type="ChEBI" id="CHEBI:29035"/>
        <label>2</label>
    </ligand>
</feature>
<evidence type="ECO:0000313" key="13">
    <source>
        <dbReference type="Proteomes" id="UP000823889"/>
    </source>
</evidence>
<dbReference type="EC" id="6.5.1.8" evidence="1"/>
<reference evidence="12" key="2">
    <citation type="submission" date="2021-04" db="EMBL/GenBank/DDBJ databases">
        <authorList>
            <person name="Gilroy R."/>
        </authorList>
    </citation>
    <scope>NUCLEOTIDE SEQUENCE</scope>
    <source>
        <strain evidence="12">9264</strain>
    </source>
</reference>
<proteinExistence type="predicted"/>
<evidence type="ECO:0000256" key="9">
    <source>
        <dbReference type="PIRSR" id="PIRSR601233-1"/>
    </source>
</evidence>